<comment type="cofactor">
    <cofactor evidence="1 8">
        <name>Mg(2+)</name>
        <dbReference type="ChEBI" id="CHEBI:18420"/>
    </cofactor>
</comment>
<evidence type="ECO:0000256" key="1">
    <source>
        <dbReference type="ARBA" id="ARBA00001946"/>
    </source>
</evidence>
<keyword evidence="4 8" id="KW-0507">mRNA processing</keyword>
<comment type="function">
    <text evidence="8">First step of mRNA capping. Converts the 5'-triphosphate end of a nascent mRNA chain into a diphosphate end.</text>
</comment>
<feature type="compositionally biased region" description="Low complexity" evidence="9">
    <location>
        <begin position="114"/>
        <end position="128"/>
    </location>
</feature>
<evidence type="ECO:0000256" key="8">
    <source>
        <dbReference type="RuleBase" id="RU367053"/>
    </source>
</evidence>
<accession>A0A0W0CW14</accession>
<dbReference type="PANTHER" id="PTHR28118">
    <property type="entry name" value="POLYNUCLEOTIDE 5'-TRIPHOSPHATASE-RELATED"/>
    <property type="match status" value="1"/>
</dbReference>
<organism evidence="11 12">
    <name type="scientific">Candida glabrata</name>
    <name type="common">Yeast</name>
    <name type="synonym">Torulopsis glabrata</name>
    <dbReference type="NCBI Taxonomy" id="5478"/>
    <lineage>
        <taxon>Eukaryota</taxon>
        <taxon>Fungi</taxon>
        <taxon>Dikarya</taxon>
        <taxon>Ascomycota</taxon>
        <taxon>Saccharomycotina</taxon>
        <taxon>Saccharomycetes</taxon>
        <taxon>Saccharomycetales</taxon>
        <taxon>Saccharomycetaceae</taxon>
        <taxon>Nakaseomyces</taxon>
    </lineage>
</organism>
<dbReference type="VEuPathDB" id="FungiDB:CAGL0E06050g"/>
<evidence type="ECO:0000313" key="12">
    <source>
        <dbReference type="Proteomes" id="UP000054886"/>
    </source>
</evidence>
<dbReference type="GO" id="GO:0032968">
    <property type="term" value="P:positive regulation of transcription elongation by RNA polymerase II"/>
    <property type="evidence" value="ECO:0007669"/>
    <property type="project" value="EnsemblFungi"/>
</dbReference>
<dbReference type="InterPro" id="IPR033469">
    <property type="entry name" value="CYTH-like_dom_sf"/>
</dbReference>
<dbReference type="PANTHER" id="PTHR28118:SF1">
    <property type="entry name" value="POLYNUCLEOTIDE 5'-TRIPHOSPHATASE CTL1-RELATED"/>
    <property type="match status" value="1"/>
</dbReference>
<name>A0A0W0CW14_CANGB</name>
<comment type="similarity">
    <text evidence="3 8">Belongs to the fungal TPase family.</text>
</comment>
<comment type="subcellular location">
    <subcellularLocation>
        <location evidence="2 8">Nucleus</location>
    </subcellularLocation>
</comment>
<dbReference type="InterPro" id="IPR004206">
    <property type="entry name" value="mRNA_triPase_Cet1"/>
</dbReference>
<evidence type="ECO:0000256" key="4">
    <source>
        <dbReference type="ARBA" id="ARBA00022664"/>
    </source>
</evidence>
<dbReference type="AlphaFoldDB" id="A0A0W0CW14"/>
<feature type="compositionally biased region" description="Basic and acidic residues" evidence="9">
    <location>
        <begin position="141"/>
        <end position="169"/>
    </location>
</feature>
<evidence type="ECO:0000313" key="11">
    <source>
        <dbReference type="EMBL" id="KTA99602.1"/>
    </source>
</evidence>
<proteinExistence type="inferred from homology"/>
<keyword evidence="5 8" id="KW-0378">Hydrolase</keyword>
<evidence type="ECO:0000256" key="2">
    <source>
        <dbReference type="ARBA" id="ARBA00004123"/>
    </source>
</evidence>
<feature type="compositionally biased region" description="Basic and acidic residues" evidence="9">
    <location>
        <begin position="88"/>
        <end position="110"/>
    </location>
</feature>
<feature type="compositionally biased region" description="Acidic residues" evidence="9">
    <location>
        <begin position="65"/>
        <end position="76"/>
    </location>
</feature>
<feature type="compositionally biased region" description="Polar residues" evidence="9">
    <location>
        <begin position="171"/>
        <end position="181"/>
    </location>
</feature>
<dbReference type="GO" id="GO:0006370">
    <property type="term" value="P:7-methylguanosine mRNA capping"/>
    <property type="evidence" value="ECO:0007669"/>
    <property type="project" value="UniProtKB-UniRule"/>
</dbReference>
<dbReference type="InterPro" id="IPR037009">
    <property type="entry name" value="mRNA_triPase_Cet1_sf"/>
</dbReference>
<gene>
    <name evidence="11" type="ORF">AO440_001084</name>
</gene>
<dbReference type="InterPro" id="IPR040343">
    <property type="entry name" value="Cet1/Ctl1"/>
</dbReference>
<keyword evidence="8" id="KW-0506">mRNA capping</keyword>
<dbReference type="EMBL" id="LLZZ01000143">
    <property type="protein sequence ID" value="KTA99602.1"/>
    <property type="molecule type" value="Genomic_DNA"/>
</dbReference>
<dbReference type="Gene3D" id="3.20.100.10">
    <property type="entry name" value="mRNA triphosphatase Cet1-like"/>
    <property type="match status" value="1"/>
</dbReference>
<evidence type="ECO:0000256" key="7">
    <source>
        <dbReference type="ARBA" id="ARBA00047740"/>
    </source>
</evidence>
<dbReference type="GO" id="GO:0004651">
    <property type="term" value="F:polynucleotide 5'-phosphatase activity"/>
    <property type="evidence" value="ECO:0007669"/>
    <property type="project" value="UniProtKB-UniRule"/>
</dbReference>
<feature type="compositionally biased region" description="Basic and acidic residues" evidence="9">
    <location>
        <begin position="231"/>
        <end position="249"/>
    </location>
</feature>
<feature type="compositionally biased region" description="Low complexity" evidence="9">
    <location>
        <begin position="51"/>
        <end position="64"/>
    </location>
</feature>
<dbReference type="GO" id="GO:1900182">
    <property type="term" value="P:positive regulation of protein localization to nucleus"/>
    <property type="evidence" value="ECO:0007669"/>
    <property type="project" value="EnsemblFungi"/>
</dbReference>
<protein>
    <recommendedName>
        <fullName evidence="8">mRNA-capping enzyme subunit beta</fullName>
        <ecNumber evidence="8">3.6.1.74</ecNumber>
    </recommendedName>
    <alternativeName>
        <fullName evidence="8">mRNA 5'-phosphatase</fullName>
    </alternativeName>
    <alternativeName>
        <fullName evidence="8">mRNA 5'-triphosphate monophosphatase</fullName>
    </alternativeName>
</protein>
<sequence>MSEHHSKRALSLDDLVNHDENDKSKLQKLADNESSVRSDDNRPGAIENIVNGNSSNSDLNSNGVIEEDTDTDDDVGGEFTFDNGITFDYDKQDRFSPEKKRIQARKKDTSKTTPSISNESPSNSKESSVPVDPLSSNISATDRKDSSEEKPDLTGPELVKEPDTNEYKRPSIQSITNAEDTTYNDHKAAGMEKTSNKHSLPNILSDSIDETVTEEHKPKTETEQTITEYQQENKQKDNVNESNSEETHDIKNDNMNQVEKIFQEKTSTLSKKNSVKKDLELLNEISASSKPNKYKNTPIWAQKWKPTVKALQNIDTNDFKIDNSILDIIPDDDLTKSVQDWVYATLYSIDPDLRPFIELEMKFGVLLESKSPDRVNPPVSSQAVYTDMDAHLTPNVDETVFKELSKYIQSLSEITENAGKFNVIEAQTKDAVYRVGTSTQRPRFLRMSSDVKTGRIGAFIEKRHISQLLIYSPKDSYDVKLSINLELPVPENDPPEKYQHQTPVSERTKERVSYIHNDSCTRFDITKVQNHNKGIKSNDVEITHEIELEINTPALIKAFDNIMTDSKEYATLIRTFLNNGTIVRRKLSSLSYEIFEGQKKIQ</sequence>
<dbReference type="EC" id="3.6.1.74" evidence="8"/>
<feature type="compositionally biased region" description="Basic and acidic residues" evidence="9">
    <location>
        <begin position="15"/>
        <end position="42"/>
    </location>
</feature>
<keyword evidence="6 8" id="KW-0539">Nucleus</keyword>
<dbReference type="CDD" id="cd07470">
    <property type="entry name" value="CYTH-like_mRNA_RTPase"/>
    <property type="match status" value="1"/>
</dbReference>
<dbReference type="SUPFAM" id="SSF55154">
    <property type="entry name" value="CYTH-like phosphatases"/>
    <property type="match status" value="1"/>
</dbReference>
<feature type="domain" description="mRNA triphosphatase Cet1-like" evidence="10">
    <location>
        <begin position="332"/>
        <end position="550"/>
    </location>
</feature>
<evidence type="ECO:0000256" key="5">
    <source>
        <dbReference type="ARBA" id="ARBA00022801"/>
    </source>
</evidence>
<feature type="region of interest" description="Disordered" evidence="9">
    <location>
        <begin position="1"/>
        <end position="249"/>
    </location>
</feature>
<evidence type="ECO:0000256" key="6">
    <source>
        <dbReference type="ARBA" id="ARBA00023242"/>
    </source>
</evidence>
<reference evidence="11 12" key="1">
    <citation type="submission" date="2015-10" db="EMBL/GenBank/DDBJ databases">
        <title>Draft genomes sequences of Candida glabrata isolates 1A, 1B, 2A, 2B, 3A and 3B.</title>
        <authorList>
            <person name="Haavelsrud O.E."/>
            <person name="Gaustad P."/>
        </authorList>
    </citation>
    <scope>NUCLEOTIDE SEQUENCE [LARGE SCALE GENOMIC DNA]</scope>
    <source>
        <strain evidence="11">910700640</strain>
    </source>
</reference>
<dbReference type="VEuPathDB" id="FungiDB:GVI51_E05753"/>
<comment type="caution">
    <text evidence="11">The sequence shown here is derived from an EMBL/GenBank/DDBJ whole genome shotgun (WGS) entry which is preliminary data.</text>
</comment>
<dbReference type="VEuPathDB" id="FungiDB:B1J91_E06050g"/>
<evidence type="ECO:0000256" key="9">
    <source>
        <dbReference type="SAM" id="MobiDB-lite"/>
    </source>
</evidence>
<dbReference type="GO" id="GO:0140818">
    <property type="term" value="F:mRNA 5'-triphosphate monophosphatase activity"/>
    <property type="evidence" value="ECO:0007669"/>
    <property type="project" value="UniProtKB-EC"/>
</dbReference>
<comment type="catalytic activity">
    <reaction evidence="7">
        <text>a 5'-end triphospho-ribonucleoside in mRNA + H2O = a 5'-end diphospho-ribonucleoside in mRNA + phosphate + H(+)</text>
        <dbReference type="Rhea" id="RHEA:67004"/>
        <dbReference type="Rhea" id="RHEA-COMP:17164"/>
        <dbReference type="Rhea" id="RHEA-COMP:17165"/>
        <dbReference type="ChEBI" id="CHEBI:15377"/>
        <dbReference type="ChEBI" id="CHEBI:15378"/>
        <dbReference type="ChEBI" id="CHEBI:43474"/>
        <dbReference type="ChEBI" id="CHEBI:167616"/>
        <dbReference type="ChEBI" id="CHEBI:167618"/>
        <dbReference type="EC" id="3.6.1.74"/>
    </reaction>
    <physiologicalReaction direction="left-to-right" evidence="7">
        <dbReference type="Rhea" id="RHEA:67005"/>
    </physiologicalReaction>
</comment>
<evidence type="ECO:0000259" key="10">
    <source>
        <dbReference type="Pfam" id="PF02940"/>
    </source>
</evidence>
<comment type="subunit">
    <text evidence="8">Heterodimer. The mRNA-capping enzyme is composed of two separate chains alpha and beta, respectively a mRNA guanylyltransferase and an mRNA 5'-triphosphate monophosphatase.</text>
</comment>
<evidence type="ECO:0000256" key="3">
    <source>
        <dbReference type="ARBA" id="ARBA00006345"/>
    </source>
</evidence>
<feature type="compositionally biased region" description="Basic and acidic residues" evidence="9">
    <location>
        <begin position="213"/>
        <end position="222"/>
    </location>
</feature>
<dbReference type="VEuPathDB" id="FungiDB:GWK60_E05687"/>
<dbReference type="Proteomes" id="UP000054886">
    <property type="component" value="Unassembled WGS sequence"/>
</dbReference>
<dbReference type="GO" id="GO:0031533">
    <property type="term" value="C:mRNA capping enzyme complex"/>
    <property type="evidence" value="ECO:0007669"/>
    <property type="project" value="UniProtKB-UniRule"/>
</dbReference>
<dbReference type="Pfam" id="PF02940">
    <property type="entry name" value="mRNA_triPase"/>
    <property type="match status" value="1"/>
</dbReference>